<dbReference type="AlphaFoldDB" id="A0A4R1FVS1"/>
<proteinExistence type="predicted"/>
<dbReference type="EMBL" id="SMFT01000003">
    <property type="protein sequence ID" value="TCJ97954.1"/>
    <property type="molecule type" value="Genomic_DNA"/>
</dbReference>
<keyword evidence="2" id="KW-1185">Reference proteome</keyword>
<name>A0A4R1FVS1_9PAST</name>
<comment type="caution">
    <text evidence="1">The sequence shown here is derived from an EMBL/GenBank/DDBJ whole genome shotgun (WGS) entry which is preliminary data.</text>
</comment>
<accession>A0A4R1FVS1</accession>
<gene>
    <name evidence="1" type="ORF">EV694_1550</name>
</gene>
<dbReference type="RefSeq" id="WP_132691146.1">
    <property type="nucleotide sequence ID" value="NZ_SMFT01000003.1"/>
</dbReference>
<organism evidence="1 2">
    <name type="scientific">Volucribacter psittacicida</name>
    <dbReference type="NCBI Taxonomy" id="203482"/>
    <lineage>
        <taxon>Bacteria</taxon>
        <taxon>Pseudomonadati</taxon>
        <taxon>Pseudomonadota</taxon>
        <taxon>Gammaproteobacteria</taxon>
        <taxon>Pasteurellales</taxon>
        <taxon>Pasteurellaceae</taxon>
        <taxon>Volucribacter</taxon>
    </lineage>
</organism>
<dbReference type="OrthoDB" id="5679065at2"/>
<sequence length="113" mass="13451">MRKFDKPALEQQINRVNFFIQEANEHFKNDDLTKTKQYLKAIEYAAYIPLRELSEEREVYHNEPLAIEKAELALQEISPYFAFARDYLHTGHARGLTHSLQAIHDILRRYFNV</sequence>
<dbReference type="Proteomes" id="UP000294702">
    <property type="component" value="Unassembled WGS sequence"/>
</dbReference>
<reference evidence="1 2" key="1">
    <citation type="submission" date="2019-03" db="EMBL/GenBank/DDBJ databases">
        <title>Genomic Encyclopedia of Type Strains, Phase IV (KMG-IV): sequencing the most valuable type-strain genomes for metagenomic binning, comparative biology and taxonomic classification.</title>
        <authorList>
            <person name="Goeker M."/>
        </authorList>
    </citation>
    <scope>NUCLEOTIDE SEQUENCE [LARGE SCALE GENOMIC DNA]</scope>
    <source>
        <strain evidence="1 2">DSM 15534</strain>
    </source>
</reference>
<protein>
    <submittedName>
        <fullName evidence="1">Uncharacterized protein</fullName>
    </submittedName>
</protein>
<evidence type="ECO:0000313" key="1">
    <source>
        <dbReference type="EMBL" id="TCJ97954.1"/>
    </source>
</evidence>
<evidence type="ECO:0000313" key="2">
    <source>
        <dbReference type="Proteomes" id="UP000294702"/>
    </source>
</evidence>